<dbReference type="Proteomes" id="UP000660262">
    <property type="component" value="Unassembled WGS sequence"/>
</dbReference>
<feature type="compositionally biased region" description="Low complexity" evidence="1">
    <location>
        <begin position="89"/>
        <end position="109"/>
    </location>
</feature>
<evidence type="ECO:0000313" key="3">
    <source>
        <dbReference type="EMBL" id="GHP04614.1"/>
    </source>
</evidence>
<dbReference type="InterPro" id="IPR003034">
    <property type="entry name" value="SAP_dom"/>
</dbReference>
<comment type="caution">
    <text evidence="3">The sequence shown here is derived from an EMBL/GenBank/DDBJ whole genome shotgun (WGS) entry which is preliminary data.</text>
</comment>
<proteinExistence type="predicted"/>
<dbReference type="PROSITE" id="PS50800">
    <property type="entry name" value="SAP"/>
    <property type="match status" value="1"/>
</dbReference>
<keyword evidence="4" id="KW-1185">Reference proteome</keyword>
<evidence type="ECO:0000259" key="2">
    <source>
        <dbReference type="PROSITE" id="PS50800"/>
    </source>
</evidence>
<feature type="region of interest" description="Disordered" evidence="1">
    <location>
        <begin position="79"/>
        <end position="112"/>
    </location>
</feature>
<evidence type="ECO:0000313" key="4">
    <source>
        <dbReference type="Proteomes" id="UP000660262"/>
    </source>
</evidence>
<organism evidence="3 4">
    <name type="scientific">Pycnococcus provasolii</name>
    <dbReference type="NCBI Taxonomy" id="41880"/>
    <lineage>
        <taxon>Eukaryota</taxon>
        <taxon>Viridiplantae</taxon>
        <taxon>Chlorophyta</taxon>
        <taxon>Pseudoscourfieldiophyceae</taxon>
        <taxon>Pseudoscourfieldiales</taxon>
        <taxon>Pycnococcaceae</taxon>
        <taxon>Pycnococcus</taxon>
    </lineage>
</organism>
<sequence>MSGGDLRASLPPRPVRASIEEGTLFILDCYPIKDALKAFGFKWEAPLKAWAKPIPTYQMQSVLSDIRNLCAEISIPFHEETRDSGPSRAPATPSRQQTAAQQQPQPETPSRAEATFVRAGVRDERFVIEKGFALKEDLKKAHFRWDPEARVWWLSTKNVHTSHGIDVLWNVVRKAADAAGLELQDLDGKPVGGAAAPAAAATHAPDNDDDVDVVCELTQRTVEARRFDDALKRGDVIDITGTPSQAREPTCDVAPSPAKKAKRELMPESDDGPVLSFLRRLKSDTLRVICEDLEMKESGDKEELLSRIARVV</sequence>
<name>A0A830HC11_9CHLO</name>
<accession>A0A830HC11</accession>
<reference evidence="3" key="1">
    <citation type="submission" date="2020-10" db="EMBL/GenBank/DDBJ databases">
        <title>Unveiling of a novel bifunctional photoreceptor, Dualchrome1, isolated from a cosmopolitan green alga.</title>
        <authorList>
            <person name="Suzuki S."/>
            <person name="Kawachi M."/>
        </authorList>
    </citation>
    <scope>NUCLEOTIDE SEQUENCE</scope>
    <source>
        <strain evidence="3">NIES 2893</strain>
    </source>
</reference>
<feature type="region of interest" description="Disordered" evidence="1">
    <location>
        <begin position="240"/>
        <end position="268"/>
    </location>
</feature>
<evidence type="ECO:0000256" key="1">
    <source>
        <dbReference type="SAM" id="MobiDB-lite"/>
    </source>
</evidence>
<dbReference type="EMBL" id="BNJQ01000008">
    <property type="protein sequence ID" value="GHP04614.1"/>
    <property type="molecule type" value="Genomic_DNA"/>
</dbReference>
<gene>
    <name evidence="3" type="ORF">PPROV_000336800</name>
</gene>
<protein>
    <recommendedName>
        <fullName evidence="2">SAP domain-containing protein</fullName>
    </recommendedName>
</protein>
<feature type="domain" description="SAP" evidence="2">
    <location>
        <begin position="278"/>
        <end position="312"/>
    </location>
</feature>
<dbReference type="AlphaFoldDB" id="A0A830HC11"/>